<dbReference type="AlphaFoldDB" id="A0A937AKE0"/>
<gene>
    <name evidence="2" type="ORF">JKP34_17720</name>
</gene>
<organism evidence="2 3">
    <name type="scientific">Marivirga atlantica</name>
    <dbReference type="NCBI Taxonomy" id="1548457"/>
    <lineage>
        <taxon>Bacteria</taxon>
        <taxon>Pseudomonadati</taxon>
        <taxon>Bacteroidota</taxon>
        <taxon>Cytophagia</taxon>
        <taxon>Cytophagales</taxon>
        <taxon>Marivirgaceae</taxon>
        <taxon>Marivirga</taxon>
    </lineage>
</organism>
<proteinExistence type="predicted"/>
<accession>A0A937AKE0</accession>
<name>A0A937AKE0_9BACT</name>
<evidence type="ECO:0000313" key="2">
    <source>
        <dbReference type="EMBL" id="MBL0767109.1"/>
    </source>
</evidence>
<sequence length="128" mass="14817">MHHNRVYVGSTSDMAINQALVCRLNDDLIGSQPVVYRIEVKQGEKLYYAQPKRLEMPELKLNGEEDKFKDAVVVEIRDFWTDFKEDYRVWESKYAGLGIVELIVSPTSGEDDEGGNEDDDEDDDEYDY</sequence>
<protein>
    <submittedName>
        <fullName evidence="2">Uncharacterized protein</fullName>
    </submittedName>
</protein>
<reference evidence="2" key="1">
    <citation type="submission" date="2021-01" db="EMBL/GenBank/DDBJ databases">
        <title>Marivirga sp. nov., isolated from intertidal surface sediments.</title>
        <authorList>
            <person name="Zhang M."/>
        </authorList>
    </citation>
    <scope>NUCLEOTIDE SEQUENCE</scope>
    <source>
        <strain evidence="2">SM1354</strain>
    </source>
</reference>
<evidence type="ECO:0000256" key="1">
    <source>
        <dbReference type="SAM" id="MobiDB-lite"/>
    </source>
</evidence>
<feature type="region of interest" description="Disordered" evidence="1">
    <location>
        <begin position="105"/>
        <end position="128"/>
    </location>
</feature>
<evidence type="ECO:0000313" key="3">
    <source>
        <dbReference type="Proteomes" id="UP000642920"/>
    </source>
</evidence>
<dbReference type="EMBL" id="JAERQG010000006">
    <property type="protein sequence ID" value="MBL0767109.1"/>
    <property type="molecule type" value="Genomic_DNA"/>
</dbReference>
<comment type="caution">
    <text evidence="2">The sequence shown here is derived from an EMBL/GenBank/DDBJ whole genome shotgun (WGS) entry which is preliminary data.</text>
</comment>
<dbReference type="Proteomes" id="UP000642920">
    <property type="component" value="Unassembled WGS sequence"/>
</dbReference>
<dbReference type="RefSeq" id="WP_201924518.1">
    <property type="nucleotide sequence ID" value="NZ_JAERQG010000006.1"/>
</dbReference>
<keyword evidence="3" id="KW-1185">Reference proteome</keyword>
<feature type="compositionally biased region" description="Acidic residues" evidence="1">
    <location>
        <begin position="109"/>
        <end position="128"/>
    </location>
</feature>